<keyword evidence="1" id="KW-0472">Membrane</keyword>
<name>A0A481ZBA6_9VIRU</name>
<keyword evidence="1" id="KW-0812">Transmembrane</keyword>
<keyword evidence="1" id="KW-1133">Transmembrane helix</keyword>
<dbReference type="EMBL" id="MK500566">
    <property type="protein sequence ID" value="QBK91951.1"/>
    <property type="molecule type" value="Genomic_DNA"/>
</dbReference>
<evidence type="ECO:0008006" key="3">
    <source>
        <dbReference type="Google" id="ProtNLM"/>
    </source>
</evidence>
<evidence type="ECO:0000313" key="2">
    <source>
        <dbReference type="EMBL" id="QBK91951.1"/>
    </source>
</evidence>
<protein>
    <recommendedName>
        <fullName evidence="3">Transmembrane protein</fullName>
    </recommendedName>
</protein>
<proteinExistence type="predicted"/>
<feature type="transmembrane region" description="Helical" evidence="1">
    <location>
        <begin position="77"/>
        <end position="104"/>
    </location>
</feature>
<sequence length="210" mass="22494">MSELPMPTKKSSLLVPEEHAKAEHGKVSTSYTIFLIVVLIVMAFVTAVFITNAVFYEAIRKQAGACGTAVSKNEADVLFWLNVVLAVIAAILLLASIVLLFFAYKKPEFTEKYIGKYHYGSKVKPLAEHVGLRAEQFGRGVKIGGAAARRAGERFGRAAQPYIGAARGGAAGAGIGFRDPVGVGARGLRLRSAPMVSRLRSDPMVSARSQ</sequence>
<gene>
    <name evidence="2" type="ORF">LCPAC304_02930</name>
</gene>
<feature type="transmembrane region" description="Helical" evidence="1">
    <location>
        <begin position="31"/>
        <end position="56"/>
    </location>
</feature>
<accession>A0A481ZBA6</accession>
<evidence type="ECO:0000256" key="1">
    <source>
        <dbReference type="SAM" id="Phobius"/>
    </source>
</evidence>
<reference evidence="2" key="1">
    <citation type="journal article" date="2019" name="MBio">
        <title>Virus Genomes from Deep Sea Sediments Expand the Ocean Megavirome and Support Independent Origins of Viral Gigantism.</title>
        <authorList>
            <person name="Backstrom D."/>
            <person name="Yutin N."/>
            <person name="Jorgensen S.L."/>
            <person name="Dharamshi J."/>
            <person name="Homa F."/>
            <person name="Zaremba-Niedwiedzka K."/>
            <person name="Spang A."/>
            <person name="Wolf Y.I."/>
            <person name="Koonin E.V."/>
            <person name="Ettema T.J."/>
        </authorList>
    </citation>
    <scope>NUCLEOTIDE SEQUENCE</scope>
</reference>
<organism evidence="2">
    <name type="scientific">Pithovirus LCPAC304</name>
    <dbReference type="NCBI Taxonomy" id="2506594"/>
    <lineage>
        <taxon>Viruses</taxon>
        <taxon>Pithoviruses</taxon>
    </lineage>
</organism>